<feature type="transmembrane region" description="Helical" evidence="2">
    <location>
        <begin position="201"/>
        <end position="224"/>
    </location>
</feature>
<keyword evidence="4" id="KW-1185">Reference proteome</keyword>
<gene>
    <name evidence="3" type="ORF">B0H15DRAFT_155121</name>
</gene>
<proteinExistence type="predicted"/>
<evidence type="ECO:0000313" key="4">
    <source>
        <dbReference type="Proteomes" id="UP001222325"/>
    </source>
</evidence>
<feature type="transmembrane region" description="Helical" evidence="2">
    <location>
        <begin position="160"/>
        <end position="181"/>
    </location>
</feature>
<organism evidence="3 4">
    <name type="scientific">Mycena belliarum</name>
    <dbReference type="NCBI Taxonomy" id="1033014"/>
    <lineage>
        <taxon>Eukaryota</taxon>
        <taxon>Fungi</taxon>
        <taxon>Dikarya</taxon>
        <taxon>Basidiomycota</taxon>
        <taxon>Agaricomycotina</taxon>
        <taxon>Agaricomycetes</taxon>
        <taxon>Agaricomycetidae</taxon>
        <taxon>Agaricales</taxon>
        <taxon>Marasmiineae</taxon>
        <taxon>Mycenaceae</taxon>
        <taxon>Mycena</taxon>
    </lineage>
</organism>
<dbReference type="EMBL" id="JARJCN010000016">
    <property type="protein sequence ID" value="KAJ7093271.1"/>
    <property type="molecule type" value="Genomic_DNA"/>
</dbReference>
<name>A0AAD6UCL7_9AGAR</name>
<evidence type="ECO:0000313" key="3">
    <source>
        <dbReference type="EMBL" id="KAJ7093271.1"/>
    </source>
</evidence>
<keyword evidence="2" id="KW-0812">Transmembrane</keyword>
<feature type="transmembrane region" description="Helical" evidence="2">
    <location>
        <begin position="94"/>
        <end position="115"/>
    </location>
</feature>
<keyword evidence="2" id="KW-1133">Transmembrane helix</keyword>
<feature type="transmembrane region" description="Helical" evidence="2">
    <location>
        <begin position="18"/>
        <end position="37"/>
    </location>
</feature>
<comment type="caution">
    <text evidence="3">The sequence shown here is derived from an EMBL/GenBank/DDBJ whole genome shotgun (WGS) entry which is preliminary data.</text>
</comment>
<reference evidence="3" key="1">
    <citation type="submission" date="2023-03" db="EMBL/GenBank/DDBJ databases">
        <title>Massive genome expansion in bonnet fungi (Mycena s.s.) driven by repeated elements and novel gene families across ecological guilds.</title>
        <authorList>
            <consortium name="Lawrence Berkeley National Laboratory"/>
            <person name="Harder C.B."/>
            <person name="Miyauchi S."/>
            <person name="Viragh M."/>
            <person name="Kuo A."/>
            <person name="Thoen E."/>
            <person name="Andreopoulos B."/>
            <person name="Lu D."/>
            <person name="Skrede I."/>
            <person name="Drula E."/>
            <person name="Henrissat B."/>
            <person name="Morin E."/>
            <person name="Kohler A."/>
            <person name="Barry K."/>
            <person name="LaButti K."/>
            <person name="Morin E."/>
            <person name="Salamov A."/>
            <person name="Lipzen A."/>
            <person name="Mereny Z."/>
            <person name="Hegedus B."/>
            <person name="Baldrian P."/>
            <person name="Stursova M."/>
            <person name="Weitz H."/>
            <person name="Taylor A."/>
            <person name="Grigoriev I.V."/>
            <person name="Nagy L.G."/>
            <person name="Martin F."/>
            <person name="Kauserud H."/>
        </authorList>
    </citation>
    <scope>NUCLEOTIDE SEQUENCE</scope>
    <source>
        <strain evidence="3">CBHHK173m</strain>
    </source>
</reference>
<feature type="transmembrane region" description="Helical" evidence="2">
    <location>
        <begin position="236"/>
        <end position="255"/>
    </location>
</feature>
<feature type="transmembrane region" description="Helical" evidence="2">
    <location>
        <begin position="122"/>
        <end position="148"/>
    </location>
</feature>
<feature type="compositionally biased region" description="Polar residues" evidence="1">
    <location>
        <begin position="305"/>
        <end position="314"/>
    </location>
</feature>
<evidence type="ECO:0000256" key="2">
    <source>
        <dbReference type="SAM" id="Phobius"/>
    </source>
</evidence>
<protein>
    <recommendedName>
        <fullName evidence="5">Transmembrane protein</fullName>
    </recommendedName>
</protein>
<dbReference type="AlphaFoldDB" id="A0AAD6UCL7"/>
<dbReference type="Proteomes" id="UP001222325">
    <property type="component" value="Unassembled WGS sequence"/>
</dbReference>
<evidence type="ECO:0008006" key="5">
    <source>
        <dbReference type="Google" id="ProtNLM"/>
    </source>
</evidence>
<evidence type="ECO:0000256" key="1">
    <source>
        <dbReference type="SAM" id="MobiDB-lite"/>
    </source>
</evidence>
<feature type="transmembrane region" description="Helical" evidence="2">
    <location>
        <begin position="49"/>
        <end position="74"/>
    </location>
</feature>
<feature type="compositionally biased region" description="Basic and acidic residues" evidence="1">
    <location>
        <begin position="320"/>
        <end position="330"/>
    </location>
</feature>
<accession>A0AAD6UCL7</accession>
<keyword evidence="2" id="KW-0472">Membrane</keyword>
<sequence>MFPGPPDELASLEVLKPLLLVSSWINVFLYTLELVLARRYFQCPKRPPLYKAGVISLLFFDTVCTLTVCVNISFFLLGPPPGETFEVSMSPTSVVVFMTYCSAAVEQAVLAHLYFSLTGNIIITACMGLAILVHMGFAFACAALIIVFNSELSGALMTTSVSAIACSVTDIFIAICLGFKVWQMLSPGEVHTPTHSFARKFLLLILSAGFIVVVNTLAMMSLLLSHSYVSEFFLSYQGRVYTLALLANFLVGVHFRREEDISVGEPSHSHVPFTGVLFRDIERSDLMLKTAPSNTDASSDGADSGTPSASSTPAMQEYGQEYKIRPELMDPRPSMRVRSQP</sequence>
<feature type="region of interest" description="Disordered" evidence="1">
    <location>
        <begin position="291"/>
        <end position="341"/>
    </location>
</feature>